<dbReference type="EMBL" id="KN716549">
    <property type="protein sequence ID" value="KJH43551.1"/>
    <property type="molecule type" value="Genomic_DNA"/>
</dbReference>
<gene>
    <name evidence="1" type="ORF">DICVIV_10438</name>
</gene>
<accession>A0A0D8XMD5</accession>
<reference evidence="2" key="2">
    <citation type="journal article" date="2016" name="Sci. Rep.">
        <title>Dictyocaulus viviparus genome, variome and transcriptome elucidate lungworm biology and support future intervention.</title>
        <authorList>
            <person name="McNulty S.N."/>
            <person name="Strube C."/>
            <person name="Rosa B.A."/>
            <person name="Martin J.C."/>
            <person name="Tyagi R."/>
            <person name="Choi Y.J."/>
            <person name="Wang Q."/>
            <person name="Hallsworth Pepin K."/>
            <person name="Zhang X."/>
            <person name="Ozersky P."/>
            <person name="Wilson R.K."/>
            <person name="Sternberg P.W."/>
            <person name="Gasser R.B."/>
            <person name="Mitreva M."/>
        </authorList>
    </citation>
    <scope>NUCLEOTIDE SEQUENCE [LARGE SCALE GENOMIC DNA]</scope>
    <source>
        <strain evidence="2">HannoverDv2000</strain>
    </source>
</reference>
<dbReference type="AlphaFoldDB" id="A0A0D8XMD5"/>
<dbReference type="OrthoDB" id="5862361at2759"/>
<evidence type="ECO:0000313" key="2">
    <source>
        <dbReference type="Proteomes" id="UP000053766"/>
    </source>
</evidence>
<keyword evidence="2" id="KW-1185">Reference proteome</keyword>
<evidence type="ECO:0000313" key="1">
    <source>
        <dbReference type="EMBL" id="KJH43551.1"/>
    </source>
</evidence>
<proteinExistence type="predicted"/>
<dbReference type="Proteomes" id="UP000053766">
    <property type="component" value="Unassembled WGS sequence"/>
</dbReference>
<sequence>MFVAVVFSGVELHQSKENVEIVPQETCIEHKGPETMRQEQQAVKHRALTGADVQKINDSKHMPYCDRKRFLVM</sequence>
<name>A0A0D8XMD5_DICVI</name>
<reference evidence="1 2" key="1">
    <citation type="submission" date="2013-11" db="EMBL/GenBank/DDBJ databases">
        <title>Draft genome of the bovine lungworm Dictyocaulus viviparus.</title>
        <authorList>
            <person name="Mitreva M."/>
        </authorList>
    </citation>
    <scope>NUCLEOTIDE SEQUENCE [LARGE SCALE GENOMIC DNA]</scope>
    <source>
        <strain evidence="1 2">HannoverDv2000</strain>
    </source>
</reference>
<organism evidence="1 2">
    <name type="scientific">Dictyocaulus viviparus</name>
    <name type="common">Bovine lungworm</name>
    <dbReference type="NCBI Taxonomy" id="29172"/>
    <lineage>
        <taxon>Eukaryota</taxon>
        <taxon>Metazoa</taxon>
        <taxon>Ecdysozoa</taxon>
        <taxon>Nematoda</taxon>
        <taxon>Chromadorea</taxon>
        <taxon>Rhabditida</taxon>
        <taxon>Rhabditina</taxon>
        <taxon>Rhabditomorpha</taxon>
        <taxon>Strongyloidea</taxon>
        <taxon>Metastrongylidae</taxon>
        <taxon>Dictyocaulus</taxon>
    </lineage>
</organism>
<protein>
    <submittedName>
        <fullName evidence="1">Uncharacterized protein</fullName>
    </submittedName>
</protein>